<evidence type="ECO:0000313" key="1">
    <source>
        <dbReference type="EMBL" id="QDA35675.1"/>
    </source>
</evidence>
<evidence type="ECO:0008006" key="3">
    <source>
        <dbReference type="Google" id="ProtNLM"/>
    </source>
</evidence>
<dbReference type="InterPro" id="IPR029044">
    <property type="entry name" value="Nucleotide-diphossugar_trans"/>
</dbReference>
<dbReference type="Proteomes" id="UP000296374">
    <property type="component" value="Plasmid unnamed10"/>
</dbReference>
<organism evidence="1 2">
    <name type="scientific">Paracoccus liaowanqingii</name>
    <dbReference type="NCBI Taxonomy" id="2560053"/>
    <lineage>
        <taxon>Bacteria</taxon>
        <taxon>Pseudomonadati</taxon>
        <taxon>Pseudomonadota</taxon>
        <taxon>Alphaproteobacteria</taxon>
        <taxon>Rhodobacterales</taxon>
        <taxon>Paracoccaceae</taxon>
        <taxon>Paracoccus</taxon>
    </lineage>
</organism>
<keyword evidence="1" id="KW-0614">Plasmid</keyword>
<dbReference type="SUPFAM" id="SSF53448">
    <property type="entry name" value="Nucleotide-diphospho-sugar transferases"/>
    <property type="match status" value="1"/>
</dbReference>
<evidence type="ECO:0000313" key="2">
    <source>
        <dbReference type="Proteomes" id="UP000296374"/>
    </source>
</evidence>
<proteinExistence type="predicted"/>
<protein>
    <recommendedName>
        <fullName evidence="3">Alpha 1,4-glycosyltransferase domain-containing protein</fullName>
    </recommendedName>
</protein>
<reference evidence="2" key="1">
    <citation type="submission" date="2019-05" db="EMBL/GenBank/DDBJ databases">
        <title>Tamlana fucoidanivorans sp. nov., isolated from the surface of algae collected from Fujian province in China.</title>
        <authorList>
            <person name="Li J."/>
        </authorList>
    </citation>
    <scope>NUCLEOTIDE SEQUENCE [LARGE SCALE GENOMIC DNA]</scope>
    <source>
        <strain evidence="2">2251</strain>
        <plasmid evidence="2">unnamed10</plasmid>
    </source>
</reference>
<dbReference type="KEGG" id="plia:E4191_15990"/>
<sequence length="258" mass="29060">MNSLPKIGTLWIGGKLPDIERLCISSMAGNGHEVTLYTYSDVCAPKGVIVEDASFIIPKKDVFTYKKTGSYATFADWFRLRMIAMTGKVWLDADVALLKPFNPADEYFFVGGTHKSFGHSVNNYAIKMPANSDICKDALSYFDSPMKFLRYMAWHRSVRISANRAITGSWDLSKFRWGVFGMGVLTDLVKKHRLDNYVHYNGEKIVEGVSSIISPMDSKSLSSVEIAHFFSSCLANKDIYSFRSGQSSIYERLNNLYS</sequence>
<dbReference type="Gene3D" id="3.90.550.20">
    <property type="match status" value="1"/>
</dbReference>
<accession>A0A4Y5SS98</accession>
<name>A0A4Y5SS98_9RHOB</name>
<dbReference type="RefSeq" id="WP_139615506.1">
    <property type="nucleotide sequence ID" value="NZ_CP040757.1"/>
</dbReference>
<dbReference type="EMBL" id="CP040757">
    <property type="protein sequence ID" value="QDA35675.1"/>
    <property type="molecule type" value="Genomic_DNA"/>
</dbReference>
<gene>
    <name evidence="1" type="ORF">E4191_15990</name>
</gene>
<dbReference type="AlphaFoldDB" id="A0A4Y5SS98"/>
<geneLocation type="plasmid" evidence="1 2">
    <name>unnamed10</name>
</geneLocation>